<keyword evidence="6" id="KW-1185">Reference proteome</keyword>
<dbReference type="InterPro" id="IPR005872">
    <property type="entry name" value="SUI1_arc_bac"/>
</dbReference>
<evidence type="ECO:0000256" key="3">
    <source>
        <dbReference type="ARBA" id="ARBA00022917"/>
    </source>
</evidence>
<dbReference type="InterPro" id="IPR050318">
    <property type="entry name" value="DENR/SUI1_TIF"/>
</dbReference>
<dbReference type="PANTHER" id="PTHR12789">
    <property type="entry name" value="DENSITY-REGULATED PROTEIN HOMOLOG"/>
    <property type="match status" value="1"/>
</dbReference>
<protein>
    <submittedName>
        <fullName evidence="5">Translation initiation factor</fullName>
    </submittedName>
</protein>
<gene>
    <name evidence="5" type="ORF">H6D15_05340</name>
</gene>
<evidence type="ECO:0000256" key="1">
    <source>
        <dbReference type="ARBA" id="ARBA00005422"/>
    </source>
</evidence>
<organism evidence="5 6">
    <name type="scientific">Caecibacteroides pullorum</name>
    <dbReference type="NCBI Taxonomy" id="2725562"/>
    <lineage>
        <taxon>Bacteria</taxon>
        <taxon>Pseudomonadati</taxon>
        <taxon>Bacteroidota</taxon>
        <taxon>Bacteroidia</taxon>
        <taxon>Bacteroidales</taxon>
        <taxon>Bacteroidaceae</taxon>
        <taxon>Caecibacteroides</taxon>
    </lineage>
</organism>
<evidence type="ECO:0000313" key="5">
    <source>
        <dbReference type="EMBL" id="MBM6857032.1"/>
    </source>
</evidence>
<reference evidence="5 6" key="1">
    <citation type="journal article" date="2021" name="Sci. Rep.">
        <title>The distribution of antibiotic resistance genes in chicken gut microbiota commensals.</title>
        <authorList>
            <person name="Juricova H."/>
            <person name="Matiasovicova J."/>
            <person name="Kubasova T."/>
            <person name="Cejkova D."/>
            <person name="Rychlik I."/>
        </authorList>
    </citation>
    <scope>NUCLEOTIDE SEQUENCE [LARGE SCALE GENOMIC DNA]</scope>
    <source>
        <strain evidence="5 6">An421</strain>
    </source>
</reference>
<dbReference type="GO" id="GO:0003743">
    <property type="term" value="F:translation initiation factor activity"/>
    <property type="evidence" value="ECO:0007669"/>
    <property type="project" value="UniProtKB-KW"/>
</dbReference>
<dbReference type="Pfam" id="PF01253">
    <property type="entry name" value="SUI1"/>
    <property type="match status" value="1"/>
</dbReference>
<dbReference type="RefSeq" id="WP_075318573.1">
    <property type="nucleotide sequence ID" value="NZ_JAAZTS010000004.1"/>
</dbReference>
<dbReference type="PROSITE" id="PS50296">
    <property type="entry name" value="SUI1"/>
    <property type="match status" value="1"/>
</dbReference>
<keyword evidence="2" id="KW-0810">Translation regulation</keyword>
<dbReference type="Proteomes" id="UP000698924">
    <property type="component" value="Unassembled WGS sequence"/>
</dbReference>
<dbReference type="AlphaFoldDB" id="A0AA40ZS89"/>
<evidence type="ECO:0000259" key="4">
    <source>
        <dbReference type="PROSITE" id="PS50296"/>
    </source>
</evidence>
<dbReference type="GO" id="GO:0003729">
    <property type="term" value="F:mRNA binding"/>
    <property type="evidence" value="ECO:0007669"/>
    <property type="project" value="TreeGrafter"/>
</dbReference>
<dbReference type="EMBL" id="JACJMO010000004">
    <property type="protein sequence ID" value="MBM6857032.1"/>
    <property type="molecule type" value="Genomic_DNA"/>
</dbReference>
<comment type="similarity">
    <text evidence="1">Belongs to the SUI1 family.</text>
</comment>
<dbReference type="SUPFAM" id="SSF55159">
    <property type="entry name" value="eIF1-like"/>
    <property type="match status" value="1"/>
</dbReference>
<sequence>MAKDTKNNDWKDRLNVVYSTNPNFQYETGNTEEAETLSPNQQKLRVQLDRKNRGGKVVTLVTGFVGTDDDLKELGRMLKSKCGVGGSAKDGEIIVQGDFKQKVIELLKKEGYTQTKPVG</sequence>
<dbReference type="PIRSF" id="PIRSF037511">
    <property type="entry name" value="Transl_init_SUI1_pro"/>
    <property type="match status" value="1"/>
</dbReference>
<dbReference type="Gene3D" id="3.30.780.10">
    <property type="entry name" value="SUI1-like domain"/>
    <property type="match status" value="1"/>
</dbReference>
<evidence type="ECO:0000313" key="6">
    <source>
        <dbReference type="Proteomes" id="UP000698924"/>
    </source>
</evidence>
<dbReference type="InterPro" id="IPR001950">
    <property type="entry name" value="SUI1"/>
</dbReference>
<keyword evidence="5" id="KW-0396">Initiation factor</keyword>
<feature type="domain" description="SUI1" evidence="4">
    <location>
        <begin position="51"/>
        <end position="111"/>
    </location>
</feature>
<dbReference type="GO" id="GO:0002188">
    <property type="term" value="P:translation reinitiation"/>
    <property type="evidence" value="ECO:0007669"/>
    <property type="project" value="TreeGrafter"/>
</dbReference>
<dbReference type="GO" id="GO:0006417">
    <property type="term" value="P:regulation of translation"/>
    <property type="evidence" value="ECO:0007669"/>
    <property type="project" value="UniProtKB-KW"/>
</dbReference>
<dbReference type="InterPro" id="IPR036877">
    <property type="entry name" value="SUI1_dom_sf"/>
</dbReference>
<keyword evidence="3" id="KW-0648">Protein biosynthesis</keyword>
<proteinExistence type="inferred from homology"/>
<dbReference type="GO" id="GO:0001731">
    <property type="term" value="P:formation of translation preinitiation complex"/>
    <property type="evidence" value="ECO:0007669"/>
    <property type="project" value="TreeGrafter"/>
</dbReference>
<dbReference type="PANTHER" id="PTHR12789:SF0">
    <property type="entry name" value="DENSITY-REGULATED PROTEIN"/>
    <property type="match status" value="1"/>
</dbReference>
<comment type="caution">
    <text evidence="5">The sequence shown here is derived from an EMBL/GenBank/DDBJ whole genome shotgun (WGS) entry which is preliminary data.</text>
</comment>
<accession>A0AA40ZS89</accession>
<name>A0AA40ZS89_9BACT</name>
<dbReference type="CDD" id="cd11567">
    <property type="entry name" value="YciH_like"/>
    <property type="match status" value="1"/>
</dbReference>
<evidence type="ECO:0000256" key="2">
    <source>
        <dbReference type="ARBA" id="ARBA00022845"/>
    </source>
</evidence>